<comment type="caution">
    <text evidence="2">The sequence shown here is derived from an EMBL/GenBank/DDBJ whole genome shotgun (WGS) entry which is preliminary data.</text>
</comment>
<proteinExistence type="predicted"/>
<feature type="compositionally biased region" description="Low complexity" evidence="1">
    <location>
        <begin position="195"/>
        <end position="206"/>
    </location>
</feature>
<gene>
    <name evidence="2" type="ORF">Plil01_000308900</name>
</gene>
<dbReference type="EMBL" id="BSXW01000122">
    <property type="protein sequence ID" value="GMF12483.1"/>
    <property type="molecule type" value="Genomic_DNA"/>
</dbReference>
<name>A0A9W6TFZ5_9STRA</name>
<feature type="compositionally biased region" description="Basic residues" evidence="1">
    <location>
        <begin position="132"/>
        <end position="144"/>
    </location>
</feature>
<feature type="compositionally biased region" description="Polar residues" evidence="1">
    <location>
        <begin position="148"/>
        <end position="157"/>
    </location>
</feature>
<evidence type="ECO:0000313" key="3">
    <source>
        <dbReference type="Proteomes" id="UP001165083"/>
    </source>
</evidence>
<dbReference type="AlphaFoldDB" id="A0A9W6TFZ5"/>
<protein>
    <submittedName>
        <fullName evidence="2">Unnamed protein product</fullName>
    </submittedName>
</protein>
<organism evidence="2 3">
    <name type="scientific">Phytophthora lilii</name>
    <dbReference type="NCBI Taxonomy" id="2077276"/>
    <lineage>
        <taxon>Eukaryota</taxon>
        <taxon>Sar</taxon>
        <taxon>Stramenopiles</taxon>
        <taxon>Oomycota</taxon>
        <taxon>Peronosporomycetes</taxon>
        <taxon>Peronosporales</taxon>
        <taxon>Peronosporaceae</taxon>
        <taxon>Phytophthora</taxon>
    </lineage>
</organism>
<feature type="region of interest" description="Disordered" evidence="1">
    <location>
        <begin position="26"/>
        <end position="81"/>
    </location>
</feature>
<accession>A0A9W6TFZ5</accession>
<dbReference type="OrthoDB" id="10538326at2759"/>
<sequence length="217" mass="23727">MEEMSMGVPAEKLDNHLPRKSNLLAILPSSRQNGGEAVSAASFHRHNDAQRGIPHSARTSHHSLKRGSSGLKVSPRSNLPIDEAPIPQLVLDPYSEQQSGRHSSRSKSGRHPTLADMLWKRSNSSVDLLRRNSGKIRQTLKSRHSLPAGTSASSVTCGANEMPLIPDEHDAATDSCEAQTSLPSRGCEHSYREYQPPSSRGSSRQSNPDPRCLKIEE</sequence>
<evidence type="ECO:0000313" key="2">
    <source>
        <dbReference type="EMBL" id="GMF12483.1"/>
    </source>
</evidence>
<evidence type="ECO:0000256" key="1">
    <source>
        <dbReference type="SAM" id="MobiDB-lite"/>
    </source>
</evidence>
<keyword evidence="3" id="KW-1185">Reference proteome</keyword>
<feature type="region of interest" description="Disordered" evidence="1">
    <location>
        <begin position="94"/>
        <end position="217"/>
    </location>
</feature>
<dbReference type="Proteomes" id="UP001165083">
    <property type="component" value="Unassembled WGS sequence"/>
</dbReference>
<reference evidence="2" key="1">
    <citation type="submission" date="2023-04" db="EMBL/GenBank/DDBJ databases">
        <title>Phytophthora lilii NBRC 32176.</title>
        <authorList>
            <person name="Ichikawa N."/>
            <person name="Sato H."/>
            <person name="Tonouchi N."/>
        </authorList>
    </citation>
    <scope>NUCLEOTIDE SEQUENCE</scope>
    <source>
        <strain evidence="2">NBRC 32176</strain>
    </source>
</reference>